<feature type="chain" id="PRO_5015772524" evidence="1">
    <location>
        <begin position="44"/>
        <end position="158"/>
    </location>
</feature>
<evidence type="ECO:0000313" key="2">
    <source>
        <dbReference type="EMBL" id="PSB02337.1"/>
    </source>
</evidence>
<feature type="signal peptide" evidence="1">
    <location>
        <begin position="1"/>
        <end position="43"/>
    </location>
</feature>
<reference evidence="2 3" key="1">
    <citation type="submission" date="2018-02" db="EMBL/GenBank/DDBJ databases">
        <authorList>
            <person name="Cohen D.B."/>
            <person name="Kent A.D."/>
        </authorList>
    </citation>
    <scope>NUCLEOTIDE SEQUENCE [LARGE SCALE GENOMIC DNA]</scope>
    <source>
        <strain evidence="2 3">CCAP 1448/3</strain>
    </source>
</reference>
<dbReference type="AlphaFoldDB" id="A0A2T1C2G2"/>
<comment type="caution">
    <text evidence="2">The sequence shown here is derived from an EMBL/GenBank/DDBJ whole genome shotgun (WGS) entry which is preliminary data.</text>
</comment>
<dbReference type="RefSeq" id="WP_106289215.1">
    <property type="nucleotide sequence ID" value="NZ_PVWJ01000064.1"/>
</dbReference>
<name>A0A2T1C2G2_9CYAN</name>
<sequence length="158" mass="18147">MMAIAINLTNTTRKQEESIVKRIPLFSLVLASLPPLMATSANAQSFDLFGTYQNQRLLDTFCANNPHLRNQKECRYYWQNQPQRTRPNTSSSQNSLIPPEYIQALRECNNSYIHGFIAASETAGDVRYTNPKLLRRARECGAISSEEFEELLPYQQDR</sequence>
<dbReference type="EMBL" id="PVWJ01000064">
    <property type="protein sequence ID" value="PSB02337.1"/>
    <property type="molecule type" value="Genomic_DNA"/>
</dbReference>
<protein>
    <submittedName>
        <fullName evidence="2">Uncharacterized protein</fullName>
    </submittedName>
</protein>
<dbReference type="Proteomes" id="UP000238762">
    <property type="component" value="Unassembled WGS sequence"/>
</dbReference>
<accession>A0A2T1C2G2</accession>
<evidence type="ECO:0000313" key="3">
    <source>
        <dbReference type="Proteomes" id="UP000238762"/>
    </source>
</evidence>
<evidence type="ECO:0000256" key="1">
    <source>
        <dbReference type="SAM" id="SignalP"/>
    </source>
</evidence>
<gene>
    <name evidence="2" type="ORF">C7B64_13670</name>
</gene>
<keyword evidence="3" id="KW-1185">Reference proteome</keyword>
<reference evidence="2 3" key="2">
    <citation type="submission" date="2018-03" db="EMBL/GenBank/DDBJ databases">
        <title>The ancient ancestry and fast evolution of plastids.</title>
        <authorList>
            <person name="Moore K.R."/>
            <person name="Magnabosco C."/>
            <person name="Momper L."/>
            <person name="Gold D.A."/>
            <person name="Bosak T."/>
            <person name="Fournier G.P."/>
        </authorList>
    </citation>
    <scope>NUCLEOTIDE SEQUENCE [LARGE SCALE GENOMIC DNA]</scope>
    <source>
        <strain evidence="2 3">CCAP 1448/3</strain>
    </source>
</reference>
<proteinExistence type="predicted"/>
<organism evidence="2 3">
    <name type="scientific">Merismopedia glauca CCAP 1448/3</name>
    <dbReference type="NCBI Taxonomy" id="1296344"/>
    <lineage>
        <taxon>Bacteria</taxon>
        <taxon>Bacillati</taxon>
        <taxon>Cyanobacteriota</taxon>
        <taxon>Cyanophyceae</taxon>
        <taxon>Synechococcales</taxon>
        <taxon>Merismopediaceae</taxon>
        <taxon>Merismopedia</taxon>
    </lineage>
</organism>
<keyword evidence="1" id="KW-0732">Signal</keyword>